<dbReference type="GO" id="GO:0005840">
    <property type="term" value="C:ribosome"/>
    <property type="evidence" value="ECO:0007669"/>
    <property type="project" value="UniProtKB-KW"/>
</dbReference>
<feature type="compositionally biased region" description="Low complexity" evidence="4">
    <location>
        <begin position="14"/>
        <end position="26"/>
    </location>
</feature>
<comment type="similarity">
    <text evidence="1">Belongs to the universal ribosomal protein uS17 family.</text>
</comment>
<reference evidence="5 6" key="1">
    <citation type="submission" date="2015-10" db="EMBL/GenBank/DDBJ databases">
        <title>Genome sequencing of Penicillium freii.</title>
        <authorList>
            <person name="Nguyen H.D."/>
            <person name="Visagie C.M."/>
            <person name="Seifert K.A."/>
        </authorList>
    </citation>
    <scope>NUCLEOTIDE SEQUENCE [LARGE SCALE GENOMIC DNA]</scope>
    <source>
        <strain evidence="5 6">DAOM 242723</strain>
    </source>
</reference>
<evidence type="ECO:0000313" key="6">
    <source>
        <dbReference type="Proteomes" id="UP000055045"/>
    </source>
</evidence>
<evidence type="ECO:0000256" key="2">
    <source>
        <dbReference type="ARBA" id="ARBA00022980"/>
    </source>
</evidence>
<evidence type="ECO:0000256" key="1">
    <source>
        <dbReference type="ARBA" id="ARBA00010254"/>
    </source>
</evidence>
<dbReference type="Proteomes" id="UP000055045">
    <property type="component" value="Unassembled WGS sequence"/>
</dbReference>
<evidence type="ECO:0000256" key="3">
    <source>
        <dbReference type="ARBA" id="ARBA00023274"/>
    </source>
</evidence>
<gene>
    <name evidence="5" type="ORF">ACN42_g6876</name>
</gene>
<sequence length="314" mass="35099">MQTVQTCFPEKFSKSSTPNTSSSQPFGRSLLPQTIRVLDHLTSLASSNPIQLQLEEQPPAPPPTMAPSHLLRATMPLRASITTPLSLTRPSILQSTTYLTTPLRNASTTTPSPTQPKTTGTETQAPSRLRNYASALKTGTVVSVGRMDRTVRVCHRHTSWDRHIRKFYPQETHYLVSDPRNSLRDGDIIEFSSGAPKSRNVHHVVERIVTPFGAAIEDRPAVLSKAEREAERETRWAAKYLRRESKRLGREVDLVKEAAKAGVPVPNGEVLSTAQLIHRIHAENERVGKVKRIVQERVAESERVTQERTKEAEN</sequence>
<organism evidence="5 6">
    <name type="scientific">Penicillium freii</name>
    <dbReference type="NCBI Taxonomy" id="48697"/>
    <lineage>
        <taxon>Eukaryota</taxon>
        <taxon>Fungi</taxon>
        <taxon>Dikarya</taxon>
        <taxon>Ascomycota</taxon>
        <taxon>Pezizomycotina</taxon>
        <taxon>Eurotiomycetes</taxon>
        <taxon>Eurotiomycetidae</taxon>
        <taxon>Eurotiales</taxon>
        <taxon>Aspergillaceae</taxon>
        <taxon>Penicillium</taxon>
    </lineage>
</organism>
<dbReference type="GO" id="GO:1990904">
    <property type="term" value="C:ribonucleoprotein complex"/>
    <property type="evidence" value="ECO:0007669"/>
    <property type="project" value="UniProtKB-KW"/>
</dbReference>
<evidence type="ECO:0000313" key="5">
    <source>
        <dbReference type="EMBL" id="KUM60264.1"/>
    </source>
</evidence>
<feature type="compositionally biased region" description="Low complexity" evidence="4">
    <location>
        <begin position="108"/>
        <end position="121"/>
    </location>
</feature>
<keyword evidence="2" id="KW-0689">Ribosomal protein</keyword>
<dbReference type="EMBL" id="LLXE01000183">
    <property type="protein sequence ID" value="KUM60264.1"/>
    <property type="molecule type" value="Genomic_DNA"/>
</dbReference>
<evidence type="ECO:0000256" key="4">
    <source>
        <dbReference type="SAM" id="MobiDB-lite"/>
    </source>
</evidence>
<dbReference type="InterPro" id="IPR012340">
    <property type="entry name" value="NA-bd_OB-fold"/>
</dbReference>
<feature type="region of interest" description="Disordered" evidence="4">
    <location>
        <begin position="99"/>
        <end position="126"/>
    </location>
</feature>
<accession>A0A101MGQ4</accession>
<feature type="region of interest" description="Disordered" evidence="4">
    <location>
        <begin position="1"/>
        <end position="28"/>
    </location>
</feature>
<keyword evidence="3" id="KW-0687">Ribonucleoprotein</keyword>
<dbReference type="GO" id="GO:0003735">
    <property type="term" value="F:structural constituent of ribosome"/>
    <property type="evidence" value="ECO:0007669"/>
    <property type="project" value="InterPro"/>
</dbReference>
<dbReference type="Gene3D" id="2.40.50.140">
    <property type="entry name" value="Nucleic acid-binding proteins"/>
    <property type="match status" value="1"/>
</dbReference>
<name>A0A101MGQ4_PENFR</name>
<keyword evidence="6" id="KW-1185">Reference proteome</keyword>
<protein>
    <recommendedName>
        <fullName evidence="7">Nucleic acid-binding, OB-fold</fullName>
    </recommendedName>
</protein>
<evidence type="ECO:0008006" key="7">
    <source>
        <dbReference type="Google" id="ProtNLM"/>
    </source>
</evidence>
<dbReference type="GO" id="GO:0006412">
    <property type="term" value="P:translation"/>
    <property type="evidence" value="ECO:0007669"/>
    <property type="project" value="InterPro"/>
</dbReference>
<dbReference type="STRING" id="48697.A0A101MGQ4"/>
<comment type="caution">
    <text evidence="5">The sequence shown here is derived from an EMBL/GenBank/DDBJ whole genome shotgun (WGS) entry which is preliminary data.</text>
</comment>
<dbReference type="SUPFAM" id="SSF50249">
    <property type="entry name" value="Nucleic acid-binding proteins"/>
    <property type="match status" value="1"/>
</dbReference>
<dbReference type="Pfam" id="PF00366">
    <property type="entry name" value="Ribosomal_S17"/>
    <property type="match status" value="1"/>
</dbReference>
<proteinExistence type="inferred from homology"/>
<dbReference type="AlphaFoldDB" id="A0A101MGQ4"/>
<dbReference type="InterPro" id="IPR000266">
    <property type="entry name" value="Ribosomal_uS17"/>
</dbReference>